<feature type="domain" description="SAM" evidence="3">
    <location>
        <begin position="163"/>
        <end position="207"/>
    </location>
</feature>
<feature type="region of interest" description="Disordered" evidence="2">
    <location>
        <begin position="97"/>
        <end position="165"/>
    </location>
</feature>
<dbReference type="Proteomes" id="UP000663760">
    <property type="component" value="Chromosome 11"/>
</dbReference>
<dbReference type="PANTHER" id="PTHR10627:SF74">
    <property type="entry name" value="OS08G0526500 PROTEIN"/>
    <property type="match status" value="1"/>
</dbReference>
<evidence type="ECO:0000256" key="2">
    <source>
        <dbReference type="SAM" id="MobiDB-lite"/>
    </source>
</evidence>
<gene>
    <name evidence="4" type="ORF">SI8410_11015399</name>
</gene>
<proteinExistence type="predicted"/>
<feature type="compositionally biased region" description="Polar residues" evidence="2">
    <location>
        <begin position="75"/>
        <end position="84"/>
    </location>
</feature>
<feature type="region of interest" description="Disordered" evidence="2">
    <location>
        <begin position="20"/>
        <end position="67"/>
    </location>
</feature>
<dbReference type="Gene3D" id="1.10.150.50">
    <property type="entry name" value="Transcription Factor, Ets-1"/>
    <property type="match status" value="1"/>
</dbReference>
<dbReference type="OrthoDB" id="76949at2759"/>
<accession>A0A7I8L3X0</accession>
<keyword evidence="1" id="KW-0677">Repeat</keyword>
<name>A0A7I8L3X0_SPIIN</name>
<evidence type="ECO:0000313" key="5">
    <source>
        <dbReference type="Proteomes" id="UP000663760"/>
    </source>
</evidence>
<feature type="compositionally biased region" description="Basic and acidic residues" evidence="2">
    <location>
        <begin position="38"/>
        <end position="50"/>
    </location>
</feature>
<evidence type="ECO:0000259" key="3">
    <source>
        <dbReference type="PROSITE" id="PS50105"/>
    </source>
</evidence>
<organism evidence="4 5">
    <name type="scientific">Spirodela intermedia</name>
    <name type="common">Intermediate duckweed</name>
    <dbReference type="NCBI Taxonomy" id="51605"/>
    <lineage>
        <taxon>Eukaryota</taxon>
        <taxon>Viridiplantae</taxon>
        <taxon>Streptophyta</taxon>
        <taxon>Embryophyta</taxon>
        <taxon>Tracheophyta</taxon>
        <taxon>Spermatophyta</taxon>
        <taxon>Magnoliopsida</taxon>
        <taxon>Liliopsida</taxon>
        <taxon>Araceae</taxon>
        <taxon>Lemnoideae</taxon>
        <taxon>Spirodela</taxon>
    </lineage>
</organism>
<dbReference type="PROSITE" id="PS50105">
    <property type="entry name" value="SAM_DOMAIN"/>
    <property type="match status" value="1"/>
</dbReference>
<evidence type="ECO:0000256" key="1">
    <source>
        <dbReference type="ARBA" id="ARBA00022737"/>
    </source>
</evidence>
<dbReference type="EMBL" id="LR746274">
    <property type="protein sequence ID" value="CAA7404721.1"/>
    <property type="molecule type" value="Genomic_DNA"/>
</dbReference>
<dbReference type="PANTHER" id="PTHR10627">
    <property type="entry name" value="SCP160"/>
    <property type="match status" value="1"/>
</dbReference>
<feature type="region of interest" description="Disordered" evidence="2">
    <location>
        <begin position="72"/>
        <end position="91"/>
    </location>
</feature>
<evidence type="ECO:0000313" key="4">
    <source>
        <dbReference type="EMBL" id="CAA7404721.1"/>
    </source>
</evidence>
<dbReference type="InterPro" id="IPR001660">
    <property type="entry name" value="SAM"/>
</dbReference>
<sequence>MYADQVATGRKLSVKDRLHGAVATDLGSGRQTAGVKRQRPEDLKWKHDLYTDTDGPQSSRPRFGDRDLRLKLQRKSSGQFQQGGRNPGVRDLREKLSGTMHSQPGNGDPSKAKAAAVVPEVARIAKQSVPSAEEPPLETKKVTSSAPAPAPAPAPLKKKSQQKPEASIDGFLRSLGLEKYLITFQAEEVDMAALVHMTDDDLKALGIPMGPRKKIRLALDSRA</sequence>
<dbReference type="SMART" id="SM00454">
    <property type="entry name" value="SAM"/>
    <property type="match status" value="1"/>
</dbReference>
<dbReference type="AlphaFoldDB" id="A0A7I8L3X0"/>
<dbReference type="InterPro" id="IPR013761">
    <property type="entry name" value="SAM/pointed_sf"/>
</dbReference>
<dbReference type="Pfam" id="PF00536">
    <property type="entry name" value="SAM_1"/>
    <property type="match status" value="1"/>
</dbReference>
<reference evidence="4" key="1">
    <citation type="submission" date="2020-02" db="EMBL/GenBank/DDBJ databases">
        <authorList>
            <person name="Scholz U."/>
            <person name="Mascher M."/>
            <person name="Fiebig A."/>
        </authorList>
    </citation>
    <scope>NUCLEOTIDE SEQUENCE</scope>
</reference>
<protein>
    <recommendedName>
        <fullName evidence="3">SAM domain-containing protein</fullName>
    </recommendedName>
</protein>
<dbReference type="SUPFAM" id="SSF47769">
    <property type="entry name" value="SAM/Pointed domain"/>
    <property type="match status" value="1"/>
</dbReference>
<keyword evidence="5" id="KW-1185">Reference proteome</keyword>